<dbReference type="PROSITE" id="PS51766">
    <property type="entry name" value="DOCKERIN"/>
    <property type="match status" value="1"/>
</dbReference>
<feature type="domain" description="Dockerin" evidence="3">
    <location>
        <begin position="812"/>
        <end position="877"/>
    </location>
</feature>
<dbReference type="InterPro" id="IPR024361">
    <property type="entry name" value="BACON"/>
</dbReference>
<dbReference type="PANTHER" id="PTHR35038">
    <property type="entry name" value="DISSIMILATORY SULFITE REDUCTASE SIRA"/>
    <property type="match status" value="1"/>
</dbReference>
<feature type="chain" id="PRO_5008068877" description="Dockerin domain-containing protein" evidence="2">
    <location>
        <begin position="25"/>
        <end position="883"/>
    </location>
</feature>
<dbReference type="CDD" id="cd14256">
    <property type="entry name" value="Dockerin_I"/>
    <property type="match status" value="1"/>
</dbReference>
<keyword evidence="5" id="KW-1185">Reference proteome</keyword>
<feature type="signal peptide" evidence="2">
    <location>
        <begin position="1"/>
        <end position="24"/>
    </location>
</feature>
<dbReference type="PROSITE" id="PS00018">
    <property type="entry name" value="EF_HAND_1"/>
    <property type="match status" value="1"/>
</dbReference>
<dbReference type="Gene3D" id="3.90.10.10">
    <property type="entry name" value="Cytochrome C3"/>
    <property type="match status" value="1"/>
</dbReference>
<dbReference type="InterPro" id="IPR013783">
    <property type="entry name" value="Ig-like_fold"/>
</dbReference>
<dbReference type="Proteomes" id="UP000077628">
    <property type="component" value="Unassembled WGS sequence"/>
</dbReference>
<dbReference type="Gene3D" id="2.60.40.3440">
    <property type="match status" value="1"/>
</dbReference>
<dbReference type="InterPro" id="IPR002105">
    <property type="entry name" value="Dockerin_1_rpt"/>
</dbReference>
<dbReference type="Gene3D" id="1.10.1330.10">
    <property type="entry name" value="Dockerin domain"/>
    <property type="match status" value="1"/>
</dbReference>
<dbReference type="InterPro" id="IPR036439">
    <property type="entry name" value="Dockerin_dom_sf"/>
</dbReference>
<dbReference type="OrthoDB" id="9814800at2"/>
<evidence type="ECO:0000256" key="2">
    <source>
        <dbReference type="SAM" id="SignalP"/>
    </source>
</evidence>
<organism evidence="4 5">
    <name type="scientific">Methylomonas koyamae</name>
    <dbReference type="NCBI Taxonomy" id="702114"/>
    <lineage>
        <taxon>Bacteria</taxon>
        <taxon>Pseudomonadati</taxon>
        <taxon>Pseudomonadota</taxon>
        <taxon>Gammaproteobacteria</taxon>
        <taxon>Methylococcales</taxon>
        <taxon>Methylococcaceae</taxon>
        <taxon>Methylomonas</taxon>
    </lineage>
</organism>
<protein>
    <recommendedName>
        <fullName evidence="3">Dockerin domain-containing protein</fullName>
    </recommendedName>
</protein>
<gene>
    <name evidence="4" type="ORF">A1355_12860</name>
</gene>
<dbReference type="RefSeq" id="WP_064031114.1">
    <property type="nucleotide sequence ID" value="NZ_LUUK01000205.1"/>
</dbReference>
<dbReference type="AlphaFoldDB" id="A0A177N8V6"/>
<evidence type="ECO:0000256" key="1">
    <source>
        <dbReference type="ARBA" id="ARBA00022729"/>
    </source>
</evidence>
<dbReference type="SUPFAM" id="SSF48695">
    <property type="entry name" value="Multiheme cytochromes"/>
    <property type="match status" value="1"/>
</dbReference>
<evidence type="ECO:0000313" key="5">
    <source>
        <dbReference type="Proteomes" id="UP000077628"/>
    </source>
</evidence>
<comment type="caution">
    <text evidence="4">The sequence shown here is derived from an EMBL/GenBank/DDBJ whole genome shotgun (WGS) entry which is preliminary data.</text>
</comment>
<dbReference type="Pfam" id="PF17963">
    <property type="entry name" value="Big_9"/>
    <property type="match status" value="1"/>
</dbReference>
<proteinExistence type="predicted"/>
<sequence length="883" mass="91759">MRKTGFLILLTSLLGLMMSHQSQAANAVLLGWNNLGMHCMDSRYAEFAILPPYNTIEAQLIVGGKLMKASTVPNAADYTLSYQAIVDPVSGVMNSTSSGKSDWETYAPTLFPVLKTFNPAYTADMGLAGCNMPGIDSPYVLNTAQPMSFQPANSPENTYQAEGVPITPTDDQGNKNTYPLMRLVARDANNAVVAQTDIVLPVSDEMSCKTCHAANTNDKAKPAGGWISDANLEREYRLNILKLHDDTEFAEHAALYNEALAAKGLDPAGLYAAATTDQDPAMPGVQVKPMLCAACHSSEALGAPSFSGANGTVPALTQSVHSTHATVTAPGSSLTLDSSDNRAACYDCHPGSKTRCLRGAMGSAVAADGSMEMQCQSCHGNMSKVGDSHRTGWLEEPTCQSCHTGTATNNNGKIRYSSVFNNPLTYDSQRVAVNPTFATNADTPAAGLSLYRFSKGHGGLQCSACHGSTHAEFPSSHQNDNIRNEQLQGHAGVTVECKTCHTAGVPNTTNGGPHGLHPIDQSWVGRHGDAVERSGTAGCKGCHGSDLRGTELSRVQGDRSFNVESLGTVKFYRGGTVGCYSCHRGPNSESMNTAAYPITADVSASTAAGTPVNLTLPVTGTGVTMRILKQPQHGTVGLNNAVATYFPEEGFSGTDSFLFAGYDGAKNTVTSTGNKGAVPATATITVNAACSYSLQPGSQAAANSAGSFSATLTTGANCAWQLQSDAAWLSVMSPTSGSGPATIQYNVAVNPALNTRIGNLTVLGGSNQNAAQLAVTQAAGTDGDGDGVVDAVDNCTALANATQLDSNGDHFGNLCDADLNNDCKTNSLDLGLFKSVYGNAAGNADLKAAADMNGDGNVNSLDLGLFKRIYGKAPGPSAQATCP</sequence>
<evidence type="ECO:0000259" key="3">
    <source>
        <dbReference type="PROSITE" id="PS51766"/>
    </source>
</evidence>
<dbReference type="GO" id="GO:0005509">
    <property type="term" value="F:calcium ion binding"/>
    <property type="evidence" value="ECO:0007669"/>
    <property type="project" value="InterPro"/>
</dbReference>
<dbReference type="Pfam" id="PF00404">
    <property type="entry name" value="Dockerin_1"/>
    <property type="match status" value="1"/>
</dbReference>
<dbReference type="CDD" id="cd14948">
    <property type="entry name" value="BACON"/>
    <property type="match status" value="1"/>
</dbReference>
<name>A0A177N8V6_9GAMM</name>
<reference evidence="5" key="1">
    <citation type="submission" date="2016-03" db="EMBL/GenBank/DDBJ databases">
        <authorList>
            <person name="Heylen K."/>
            <person name="De Vos P."/>
            <person name="Vekeman B."/>
        </authorList>
    </citation>
    <scope>NUCLEOTIDE SEQUENCE [LARGE SCALE GENOMIC DNA]</scope>
    <source>
        <strain evidence="5">R-45383</strain>
    </source>
</reference>
<dbReference type="Gene3D" id="2.60.40.10">
    <property type="entry name" value="Immunoglobulins"/>
    <property type="match status" value="1"/>
</dbReference>
<dbReference type="InterPro" id="IPR028974">
    <property type="entry name" value="TSP_type-3_rpt"/>
</dbReference>
<dbReference type="GO" id="GO:0000272">
    <property type="term" value="P:polysaccharide catabolic process"/>
    <property type="evidence" value="ECO:0007669"/>
    <property type="project" value="InterPro"/>
</dbReference>
<accession>A0A177N8V6</accession>
<keyword evidence="1 2" id="KW-0732">Signal</keyword>
<dbReference type="STRING" id="702114.A1355_12860"/>
<dbReference type="Pfam" id="PF19190">
    <property type="entry name" value="BACON_2"/>
    <property type="match status" value="1"/>
</dbReference>
<dbReference type="InterPro" id="IPR016134">
    <property type="entry name" value="Dockerin_dom"/>
</dbReference>
<dbReference type="GO" id="GO:0004553">
    <property type="term" value="F:hydrolase activity, hydrolyzing O-glycosyl compounds"/>
    <property type="evidence" value="ECO:0007669"/>
    <property type="project" value="InterPro"/>
</dbReference>
<dbReference type="EMBL" id="LUUK01000205">
    <property type="protein sequence ID" value="OAI13923.1"/>
    <property type="molecule type" value="Genomic_DNA"/>
</dbReference>
<evidence type="ECO:0000313" key="4">
    <source>
        <dbReference type="EMBL" id="OAI13923.1"/>
    </source>
</evidence>
<dbReference type="InterPro" id="IPR018247">
    <property type="entry name" value="EF_Hand_1_Ca_BS"/>
</dbReference>
<dbReference type="InterPro" id="IPR051829">
    <property type="entry name" value="Multiheme_Cytochr_ET"/>
</dbReference>
<dbReference type="SUPFAM" id="SSF103647">
    <property type="entry name" value="TSP type-3 repeat"/>
    <property type="match status" value="1"/>
</dbReference>
<dbReference type="InterPro" id="IPR036280">
    <property type="entry name" value="Multihaem_cyt_sf"/>
</dbReference>